<evidence type="ECO:0000313" key="2">
    <source>
        <dbReference type="EMBL" id="HIZ10325.1"/>
    </source>
</evidence>
<dbReference type="EMBL" id="DXCF01000037">
    <property type="protein sequence ID" value="HIZ10325.1"/>
    <property type="molecule type" value="Genomic_DNA"/>
</dbReference>
<accession>A0A9D2D8C5</accession>
<keyword evidence="1" id="KW-0812">Transmembrane</keyword>
<keyword evidence="1" id="KW-1133">Transmembrane helix</keyword>
<keyword evidence="1" id="KW-0472">Membrane</keyword>
<dbReference type="AlphaFoldDB" id="A0A9D2D8C5"/>
<comment type="caution">
    <text evidence="2">The sequence shown here is derived from an EMBL/GenBank/DDBJ whole genome shotgun (WGS) entry which is preliminary data.</text>
</comment>
<reference evidence="2" key="1">
    <citation type="journal article" date="2021" name="PeerJ">
        <title>Extensive microbial diversity within the chicken gut microbiome revealed by metagenomics and culture.</title>
        <authorList>
            <person name="Gilroy R."/>
            <person name="Ravi A."/>
            <person name="Getino M."/>
            <person name="Pursley I."/>
            <person name="Horton D.L."/>
            <person name="Alikhan N.F."/>
            <person name="Baker D."/>
            <person name="Gharbi K."/>
            <person name="Hall N."/>
            <person name="Watson M."/>
            <person name="Adriaenssens E.M."/>
            <person name="Foster-Nyarko E."/>
            <person name="Jarju S."/>
            <person name="Secka A."/>
            <person name="Antonio M."/>
            <person name="Oren A."/>
            <person name="Chaudhuri R.R."/>
            <person name="La Ragione R."/>
            <person name="Hildebrand F."/>
            <person name="Pallen M.J."/>
        </authorList>
    </citation>
    <scope>NUCLEOTIDE SEQUENCE</scope>
    <source>
        <strain evidence="2">CHK192-19661</strain>
    </source>
</reference>
<dbReference type="Proteomes" id="UP000824025">
    <property type="component" value="Unassembled WGS sequence"/>
</dbReference>
<evidence type="ECO:0000256" key="1">
    <source>
        <dbReference type="SAM" id="Phobius"/>
    </source>
</evidence>
<name>A0A9D2D8C5_9FIRM</name>
<gene>
    <name evidence="2" type="ORF">H9726_07535</name>
</gene>
<reference evidence="2" key="2">
    <citation type="submission" date="2021-04" db="EMBL/GenBank/DDBJ databases">
        <authorList>
            <person name="Gilroy R."/>
        </authorList>
    </citation>
    <scope>NUCLEOTIDE SEQUENCE</scope>
    <source>
        <strain evidence="2">CHK192-19661</strain>
    </source>
</reference>
<organism evidence="2 3">
    <name type="scientific">Candidatus Borkfalkia avicola</name>
    <dbReference type="NCBI Taxonomy" id="2838503"/>
    <lineage>
        <taxon>Bacteria</taxon>
        <taxon>Bacillati</taxon>
        <taxon>Bacillota</taxon>
        <taxon>Clostridia</taxon>
        <taxon>Christensenellales</taxon>
        <taxon>Christensenellaceae</taxon>
        <taxon>Candidatus Borkfalkia</taxon>
    </lineage>
</organism>
<proteinExistence type="predicted"/>
<feature type="transmembrane region" description="Helical" evidence="1">
    <location>
        <begin position="21"/>
        <end position="40"/>
    </location>
</feature>
<protein>
    <submittedName>
        <fullName evidence="2">Uncharacterized protein</fullName>
    </submittedName>
</protein>
<evidence type="ECO:0000313" key="3">
    <source>
        <dbReference type="Proteomes" id="UP000824025"/>
    </source>
</evidence>
<sequence length="330" mass="37013">MDAKITKSRLGLLLSYDWIKIVGICTAVVLLWLLIFTMTATRATTGQSFELYAYGGVSLNTMNFPGLGELREKGAFSDDVLDFSLSNVTEDQYQDMILQAWFAAGQGDAILLADSDPTLDENGNVTAYTGLTEFLRSDSYRSNSYWLGEDGYEIDGRVVYEKSYFTQCAEYLNRFYPGGYEGGTLENMDRAAVEKNFRARIEGDKRYKNEVQIAEGLEKEYARIRNLRDAFAAVYEWTHNDSAEDPIELRVTRVEYDSNGDGTADGTFEWTYAFDLSNIKNITRFAGNNSDGPSTSEGLCLVALSGGCLNEVDLAFEQFTLLKYLADTYM</sequence>